<name>A0AAV1LB36_9NEOP</name>
<keyword evidence="3" id="KW-1185">Reference proteome</keyword>
<evidence type="ECO:0000313" key="3">
    <source>
        <dbReference type="Proteomes" id="UP001314205"/>
    </source>
</evidence>
<evidence type="ECO:0000256" key="1">
    <source>
        <dbReference type="SAM" id="MobiDB-lite"/>
    </source>
</evidence>
<sequence>MLQNSVEASTRETQTVTKRINDLIITVPQTKPTRKIKLNRNKPSASVLNASGVISAVDKTNATQLTNKIDEKVNNKNGDISKSTNKTDKVESETVIDKSQSSEKISAIKE</sequence>
<organism evidence="2 3">
    <name type="scientific">Parnassius mnemosyne</name>
    <name type="common">clouded apollo</name>
    <dbReference type="NCBI Taxonomy" id="213953"/>
    <lineage>
        <taxon>Eukaryota</taxon>
        <taxon>Metazoa</taxon>
        <taxon>Ecdysozoa</taxon>
        <taxon>Arthropoda</taxon>
        <taxon>Hexapoda</taxon>
        <taxon>Insecta</taxon>
        <taxon>Pterygota</taxon>
        <taxon>Neoptera</taxon>
        <taxon>Endopterygota</taxon>
        <taxon>Lepidoptera</taxon>
        <taxon>Glossata</taxon>
        <taxon>Ditrysia</taxon>
        <taxon>Papilionoidea</taxon>
        <taxon>Papilionidae</taxon>
        <taxon>Parnassiinae</taxon>
        <taxon>Parnassini</taxon>
        <taxon>Parnassius</taxon>
        <taxon>Driopa</taxon>
    </lineage>
</organism>
<protein>
    <submittedName>
        <fullName evidence="2">Uncharacterized protein</fullName>
    </submittedName>
</protein>
<evidence type="ECO:0000313" key="2">
    <source>
        <dbReference type="EMBL" id="CAK1592700.1"/>
    </source>
</evidence>
<dbReference type="Proteomes" id="UP001314205">
    <property type="component" value="Unassembled WGS sequence"/>
</dbReference>
<dbReference type="AlphaFoldDB" id="A0AAV1LB36"/>
<reference evidence="2 3" key="1">
    <citation type="submission" date="2023-11" db="EMBL/GenBank/DDBJ databases">
        <authorList>
            <person name="Hedman E."/>
            <person name="Englund M."/>
            <person name="Stromberg M."/>
            <person name="Nyberg Akerstrom W."/>
            <person name="Nylinder S."/>
            <person name="Jareborg N."/>
            <person name="Kallberg Y."/>
            <person name="Kronander E."/>
        </authorList>
    </citation>
    <scope>NUCLEOTIDE SEQUENCE [LARGE SCALE GENOMIC DNA]</scope>
</reference>
<proteinExistence type="predicted"/>
<comment type="caution">
    <text evidence="2">The sequence shown here is derived from an EMBL/GenBank/DDBJ whole genome shotgun (WGS) entry which is preliminary data.</text>
</comment>
<feature type="region of interest" description="Disordered" evidence="1">
    <location>
        <begin position="73"/>
        <end position="110"/>
    </location>
</feature>
<dbReference type="EMBL" id="CAVLGL010000087">
    <property type="protein sequence ID" value="CAK1592700.1"/>
    <property type="molecule type" value="Genomic_DNA"/>
</dbReference>
<feature type="non-terminal residue" evidence="2">
    <location>
        <position position="110"/>
    </location>
</feature>
<accession>A0AAV1LB36</accession>
<gene>
    <name evidence="2" type="ORF">PARMNEM_LOCUS12600</name>
</gene>
<feature type="compositionally biased region" description="Polar residues" evidence="1">
    <location>
        <begin position="75"/>
        <end position="84"/>
    </location>
</feature>
<feature type="compositionally biased region" description="Basic and acidic residues" evidence="1">
    <location>
        <begin position="85"/>
        <end position="96"/>
    </location>
</feature>